<organism evidence="2 3">
    <name type="scientific">Salmonirosea aquatica</name>
    <dbReference type="NCBI Taxonomy" id="2654236"/>
    <lineage>
        <taxon>Bacteria</taxon>
        <taxon>Pseudomonadati</taxon>
        <taxon>Bacteroidota</taxon>
        <taxon>Cytophagia</taxon>
        <taxon>Cytophagales</taxon>
        <taxon>Spirosomataceae</taxon>
        <taxon>Salmonirosea</taxon>
    </lineage>
</organism>
<sequence length="253" mass="28830">MTNRTWQAVENTLMAIDASEYIIRLIHDEKPPINKRLEAAQLIREIPYYQAKNREGYNVYFRPAGYEFVLLDDLYRQVLSELAELKPCLLLETSPGNYQAWLRLREVPQTREEAVNICQELAVLLAADLGSAEPDHIGRLPGFTNRKPRHRRDDGFYPFVRLHKWENRDSDFSPLGGLLVKHNLQLHPLSGTKTTTAAGKISTFAVCFSARVNQMTSFGNSWKPPARKPGRYAGRMTTSVRRSGMRVLGSIIS</sequence>
<evidence type="ECO:0000313" key="3">
    <source>
        <dbReference type="Proteomes" id="UP000479293"/>
    </source>
</evidence>
<dbReference type="RefSeq" id="WP_152756789.1">
    <property type="nucleotide sequence ID" value="NZ_WHLY01000002.1"/>
</dbReference>
<dbReference type="Proteomes" id="UP000479293">
    <property type="component" value="Unassembled WGS sequence"/>
</dbReference>
<reference evidence="2 3" key="1">
    <citation type="submission" date="2019-10" db="EMBL/GenBank/DDBJ databases">
        <title>Draft Genome Sequence of Cytophagaceae sp. SJW1-29.</title>
        <authorList>
            <person name="Choi A."/>
        </authorList>
    </citation>
    <scope>NUCLEOTIDE SEQUENCE [LARGE SCALE GENOMIC DNA]</scope>
    <source>
        <strain evidence="2 3">SJW1-29</strain>
    </source>
</reference>
<dbReference type="Gene3D" id="3.30.70.1790">
    <property type="entry name" value="RepB DNA-primase, N-terminal domain"/>
    <property type="match status" value="1"/>
</dbReference>
<name>A0A7C9BCI2_9BACT</name>
<protein>
    <recommendedName>
        <fullName evidence="1">RepB-like DNA primase domain-containing protein</fullName>
    </recommendedName>
</protein>
<dbReference type="InterPro" id="IPR039459">
    <property type="entry name" value="RepB-like_DNA_primase_dom"/>
</dbReference>
<gene>
    <name evidence="2" type="ORF">GBK04_03220</name>
</gene>
<keyword evidence="3" id="KW-1185">Reference proteome</keyword>
<dbReference type="EMBL" id="WHLY01000002">
    <property type="protein sequence ID" value="MPR32380.1"/>
    <property type="molecule type" value="Genomic_DNA"/>
</dbReference>
<dbReference type="AlphaFoldDB" id="A0A7C9BCI2"/>
<feature type="domain" description="RepB-like DNA primase" evidence="1">
    <location>
        <begin position="45"/>
        <end position="168"/>
    </location>
</feature>
<proteinExistence type="predicted"/>
<dbReference type="Pfam" id="PF16793">
    <property type="entry name" value="RepB_primase"/>
    <property type="match status" value="1"/>
</dbReference>
<accession>A0A7C9BCI2</accession>
<dbReference type="Gene3D" id="3.30.1490.240">
    <property type="entry name" value="RepB DNA-primase, N-terminal domain"/>
    <property type="match status" value="1"/>
</dbReference>
<comment type="caution">
    <text evidence="2">The sequence shown here is derived from an EMBL/GenBank/DDBJ whole genome shotgun (WGS) entry which is preliminary data.</text>
</comment>
<evidence type="ECO:0000259" key="1">
    <source>
        <dbReference type="Pfam" id="PF16793"/>
    </source>
</evidence>
<evidence type="ECO:0000313" key="2">
    <source>
        <dbReference type="EMBL" id="MPR32380.1"/>
    </source>
</evidence>